<accession>A0A0A9B6K0</accession>
<protein>
    <submittedName>
        <fullName evidence="1">Uncharacterized protein</fullName>
    </submittedName>
</protein>
<dbReference type="AlphaFoldDB" id="A0A0A9B6K0"/>
<name>A0A0A9B6K0_ARUDO</name>
<reference evidence="1" key="1">
    <citation type="submission" date="2014-09" db="EMBL/GenBank/DDBJ databases">
        <authorList>
            <person name="Magalhaes I.L.F."/>
            <person name="Oliveira U."/>
            <person name="Santos F.R."/>
            <person name="Vidigal T.H.D.A."/>
            <person name="Brescovit A.D."/>
            <person name="Santos A.J."/>
        </authorList>
    </citation>
    <scope>NUCLEOTIDE SEQUENCE</scope>
    <source>
        <tissue evidence="1">Shoot tissue taken approximately 20 cm above the soil surface</tissue>
    </source>
</reference>
<reference evidence="1" key="2">
    <citation type="journal article" date="2015" name="Data Brief">
        <title>Shoot transcriptome of the giant reed, Arundo donax.</title>
        <authorList>
            <person name="Barrero R.A."/>
            <person name="Guerrero F.D."/>
            <person name="Moolhuijzen P."/>
            <person name="Goolsby J.A."/>
            <person name="Tidwell J."/>
            <person name="Bellgard S.E."/>
            <person name="Bellgard M.I."/>
        </authorList>
    </citation>
    <scope>NUCLEOTIDE SEQUENCE</scope>
    <source>
        <tissue evidence="1">Shoot tissue taken approximately 20 cm above the soil surface</tissue>
    </source>
</reference>
<organism evidence="1">
    <name type="scientific">Arundo donax</name>
    <name type="common">Giant reed</name>
    <name type="synonym">Donax arundinaceus</name>
    <dbReference type="NCBI Taxonomy" id="35708"/>
    <lineage>
        <taxon>Eukaryota</taxon>
        <taxon>Viridiplantae</taxon>
        <taxon>Streptophyta</taxon>
        <taxon>Embryophyta</taxon>
        <taxon>Tracheophyta</taxon>
        <taxon>Spermatophyta</taxon>
        <taxon>Magnoliopsida</taxon>
        <taxon>Liliopsida</taxon>
        <taxon>Poales</taxon>
        <taxon>Poaceae</taxon>
        <taxon>PACMAD clade</taxon>
        <taxon>Arundinoideae</taxon>
        <taxon>Arundineae</taxon>
        <taxon>Arundo</taxon>
    </lineage>
</organism>
<sequence length="58" mass="7217">MVFTFYFTICYVKQLLYLSLHLRYQGSFTQSEISRILLLHLRYQRCVWMNKKLVHIWS</sequence>
<dbReference type="EMBL" id="GBRH01241085">
    <property type="protein sequence ID" value="JAD56810.1"/>
    <property type="molecule type" value="Transcribed_RNA"/>
</dbReference>
<evidence type="ECO:0000313" key="1">
    <source>
        <dbReference type="EMBL" id="JAD56810.1"/>
    </source>
</evidence>
<proteinExistence type="predicted"/>